<feature type="binding site" evidence="9">
    <location>
        <begin position="9"/>
        <end position="11"/>
    </location>
    <ligand>
        <name>substrate</name>
    </ligand>
</feature>
<evidence type="ECO:0000256" key="8">
    <source>
        <dbReference type="ARBA" id="ARBA00023277"/>
    </source>
</evidence>
<feature type="binding site" evidence="9">
    <location>
        <position position="276"/>
    </location>
    <ligand>
        <name>K(+)</name>
        <dbReference type="ChEBI" id="CHEBI:29103"/>
    </ligand>
</feature>
<keyword evidence="7 9" id="KW-0630">Potassium</keyword>
<reference evidence="11 12" key="1">
    <citation type="submission" date="2020-11" db="EMBL/GenBank/DDBJ databases">
        <title>Description of Pontivivens ytuae sp. nov. isolated from deep sea sediment of Mariana Trench.</title>
        <authorList>
            <person name="Wang Z."/>
            <person name="Sun Q.-L."/>
            <person name="Xu X.-D."/>
            <person name="Tang Y.-Z."/>
            <person name="Zhang J."/>
        </authorList>
    </citation>
    <scope>NUCLEOTIDE SEQUENCE [LARGE SCALE GENOMIC DNA]</scope>
    <source>
        <strain evidence="11 12">MT2928</strain>
    </source>
</reference>
<dbReference type="InterPro" id="IPR011611">
    <property type="entry name" value="PfkB_dom"/>
</dbReference>
<keyword evidence="1 9" id="KW-0808">Transferase</keyword>
<evidence type="ECO:0000256" key="3">
    <source>
        <dbReference type="ARBA" id="ARBA00022741"/>
    </source>
</evidence>
<feature type="binding site" evidence="9">
    <location>
        <position position="173"/>
    </location>
    <ligand>
        <name>ATP</name>
        <dbReference type="ChEBI" id="CHEBI:30616"/>
    </ligand>
</feature>
<evidence type="ECO:0000313" key="11">
    <source>
        <dbReference type="EMBL" id="QPH54492.1"/>
    </source>
</evidence>
<evidence type="ECO:0000256" key="5">
    <source>
        <dbReference type="ARBA" id="ARBA00022840"/>
    </source>
</evidence>
<dbReference type="InterPro" id="IPR002139">
    <property type="entry name" value="Ribo/fructo_kinase"/>
</dbReference>
<dbReference type="RefSeq" id="WP_196103701.1">
    <property type="nucleotide sequence ID" value="NZ_CP064942.1"/>
</dbReference>
<feature type="active site" description="Proton acceptor" evidence="9">
    <location>
        <position position="241"/>
    </location>
</feature>
<comment type="catalytic activity">
    <reaction evidence="9">
        <text>D-ribose + ATP = D-ribose 5-phosphate + ADP + H(+)</text>
        <dbReference type="Rhea" id="RHEA:13697"/>
        <dbReference type="ChEBI" id="CHEBI:15378"/>
        <dbReference type="ChEBI" id="CHEBI:30616"/>
        <dbReference type="ChEBI" id="CHEBI:47013"/>
        <dbReference type="ChEBI" id="CHEBI:78346"/>
        <dbReference type="ChEBI" id="CHEBI:456216"/>
        <dbReference type="EC" id="2.7.1.15"/>
    </reaction>
</comment>
<keyword evidence="5 9" id="KW-0067">ATP-binding</keyword>
<feature type="binding site" evidence="9">
    <location>
        <position position="271"/>
    </location>
    <ligand>
        <name>K(+)</name>
        <dbReference type="ChEBI" id="CHEBI:29103"/>
    </ligand>
</feature>
<comment type="subcellular location">
    <subcellularLocation>
        <location evidence="9">Cytoplasm</location>
    </subcellularLocation>
</comment>
<dbReference type="PANTHER" id="PTHR10584">
    <property type="entry name" value="SUGAR KINASE"/>
    <property type="match status" value="1"/>
</dbReference>
<feature type="binding site" evidence="9">
    <location>
        <position position="130"/>
    </location>
    <ligand>
        <name>substrate</name>
    </ligand>
</feature>
<organism evidence="11 12">
    <name type="scientific">Pontivivens ytuae</name>
    <dbReference type="NCBI Taxonomy" id="2789856"/>
    <lineage>
        <taxon>Bacteria</taxon>
        <taxon>Pseudomonadati</taxon>
        <taxon>Pseudomonadota</taxon>
        <taxon>Alphaproteobacteria</taxon>
        <taxon>Rhodobacterales</taxon>
        <taxon>Paracoccaceae</taxon>
        <taxon>Pontivivens</taxon>
    </lineage>
</organism>
<protein>
    <recommendedName>
        <fullName evidence="9">Ribokinase</fullName>
        <shortName evidence="9">RK</shortName>
        <ecNumber evidence="9">2.7.1.15</ecNumber>
    </recommendedName>
</protein>
<dbReference type="EMBL" id="CP064942">
    <property type="protein sequence ID" value="QPH54492.1"/>
    <property type="molecule type" value="Genomic_DNA"/>
</dbReference>
<keyword evidence="8 9" id="KW-0119">Carbohydrate metabolism</keyword>
<dbReference type="PRINTS" id="PR00990">
    <property type="entry name" value="RIBOKINASE"/>
</dbReference>
<keyword evidence="12" id="KW-1185">Reference proteome</keyword>
<dbReference type="Pfam" id="PF00294">
    <property type="entry name" value="PfkB"/>
    <property type="match status" value="1"/>
</dbReference>
<keyword evidence="3 9" id="KW-0547">Nucleotide-binding</keyword>
<keyword evidence="9" id="KW-0963">Cytoplasm</keyword>
<dbReference type="GO" id="GO:0004747">
    <property type="term" value="F:ribokinase activity"/>
    <property type="evidence" value="ECO:0007669"/>
    <property type="project" value="UniProtKB-UniRule"/>
</dbReference>
<keyword evidence="4 9" id="KW-0418">Kinase</keyword>
<name>A0A7S9LSM2_9RHOB</name>
<dbReference type="GO" id="GO:0046872">
    <property type="term" value="F:metal ion binding"/>
    <property type="evidence" value="ECO:0007669"/>
    <property type="project" value="UniProtKB-KW"/>
</dbReference>
<gene>
    <name evidence="9" type="primary">rbsK</name>
    <name evidence="11" type="ORF">I0K15_01540</name>
</gene>
<dbReference type="InterPro" id="IPR029056">
    <property type="entry name" value="Ribokinase-like"/>
</dbReference>
<keyword evidence="2 9" id="KW-0479">Metal-binding</keyword>
<dbReference type="Proteomes" id="UP000594800">
    <property type="component" value="Chromosome"/>
</dbReference>
<sequence length="292" mass="28698">MIVVFGSINLDLVVPVARLPAPGETVSGGAYRMHPGGKGANQAVAAARAGARVAMIGAVGKDAFAAPALGGLQAAGVDCSGVAEVSAPTGLALIGVAADGENSIIVAPGANAVAKARDLPAGGILVTQNEIAAEAVAEAHTAAQRRLRVIHNAAPAREITADALAQIEILVMNESEAYATARQFDLSRATAEGAAKAIAAAHDVTTVVTLGAQGATAFEGGLVHRVSAPSIIPVDTTGAGDCFTGVLAAGLDAGLPLPDALRRAAVAGALACTAEGAQSAMPDAAAIDKLMR</sequence>
<feature type="binding site" evidence="9">
    <location>
        <position position="241"/>
    </location>
    <ligand>
        <name>substrate</name>
    </ligand>
</feature>
<evidence type="ECO:0000256" key="9">
    <source>
        <dbReference type="HAMAP-Rule" id="MF_01987"/>
    </source>
</evidence>
<dbReference type="AlphaFoldDB" id="A0A7S9LSM2"/>
<feature type="binding site" evidence="9">
    <location>
        <begin position="37"/>
        <end position="41"/>
    </location>
    <ligand>
        <name>substrate</name>
    </ligand>
</feature>
<evidence type="ECO:0000259" key="10">
    <source>
        <dbReference type="Pfam" id="PF00294"/>
    </source>
</evidence>
<dbReference type="HAMAP" id="MF_01987">
    <property type="entry name" value="Ribokinase"/>
    <property type="match status" value="1"/>
</dbReference>
<evidence type="ECO:0000313" key="12">
    <source>
        <dbReference type="Proteomes" id="UP000594800"/>
    </source>
</evidence>
<dbReference type="GO" id="GO:0005524">
    <property type="term" value="F:ATP binding"/>
    <property type="evidence" value="ECO:0007669"/>
    <property type="project" value="UniProtKB-UniRule"/>
</dbReference>
<evidence type="ECO:0000256" key="1">
    <source>
        <dbReference type="ARBA" id="ARBA00022679"/>
    </source>
</evidence>
<evidence type="ECO:0000256" key="2">
    <source>
        <dbReference type="ARBA" id="ARBA00022723"/>
    </source>
</evidence>
<dbReference type="InterPro" id="IPR011877">
    <property type="entry name" value="Ribokinase"/>
</dbReference>
<dbReference type="EC" id="2.7.1.15" evidence="9"/>
<feature type="binding site" evidence="9">
    <location>
        <position position="237"/>
    </location>
    <ligand>
        <name>K(+)</name>
        <dbReference type="ChEBI" id="CHEBI:29103"/>
    </ligand>
</feature>
<feature type="domain" description="Carbohydrate kinase PfkB" evidence="10">
    <location>
        <begin position="2"/>
        <end position="283"/>
    </location>
</feature>
<evidence type="ECO:0000256" key="6">
    <source>
        <dbReference type="ARBA" id="ARBA00022842"/>
    </source>
</evidence>
<dbReference type="GO" id="GO:0005829">
    <property type="term" value="C:cytosol"/>
    <property type="evidence" value="ECO:0007669"/>
    <property type="project" value="TreeGrafter"/>
</dbReference>
<comment type="subunit">
    <text evidence="9">Homodimer.</text>
</comment>
<dbReference type="CDD" id="cd01174">
    <property type="entry name" value="ribokinase"/>
    <property type="match status" value="1"/>
</dbReference>
<proteinExistence type="inferred from homology"/>
<comment type="similarity">
    <text evidence="9">Belongs to the carbohydrate kinase PfkB family. Ribokinase subfamily.</text>
</comment>
<comment type="activity regulation">
    <text evidence="9">Activated by a monovalent cation that binds near, but not in, the active site. The most likely occupant of the site in vivo is potassium. Ion binding induces a conformational change that may alter substrate affinity.</text>
</comment>
<comment type="cofactor">
    <cofactor evidence="9">
        <name>Mg(2+)</name>
        <dbReference type="ChEBI" id="CHEBI:18420"/>
    </cofactor>
    <text evidence="9">Requires a divalent cation, most likely magnesium in vivo, as an electrophilic catalyst to aid phosphoryl group transfer. It is the chelate of the metal and the nucleotide that is the actual substrate.</text>
</comment>
<dbReference type="GO" id="GO:0019303">
    <property type="term" value="P:D-ribose catabolic process"/>
    <property type="evidence" value="ECO:0007669"/>
    <property type="project" value="UniProtKB-UniRule"/>
</dbReference>
<comment type="caution">
    <text evidence="9">Lacks conserved residue(s) required for the propagation of feature annotation.</text>
</comment>
<dbReference type="UniPathway" id="UPA00916">
    <property type="reaction ID" value="UER00889"/>
</dbReference>
<dbReference type="Gene3D" id="3.40.1190.20">
    <property type="match status" value="1"/>
</dbReference>
<dbReference type="KEGG" id="poz:I0K15_01540"/>
<evidence type="ECO:0000256" key="4">
    <source>
        <dbReference type="ARBA" id="ARBA00022777"/>
    </source>
</evidence>
<evidence type="ECO:0000256" key="7">
    <source>
        <dbReference type="ARBA" id="ARBA00022958"/>
    </source>
</evidence>
<comment type="pathway">
    <text evidence="9">Carbohydrate metabolism; D-ribose degradation; D-ribose 5-phosphate from beta-D-ribopyranose: step 2/2.</text>
</comment>
<accession>A0A7S9LSM2</accession>
<dbReference type="PANTHER" id="PTHR10584:SF166">
    <property type="entry name" value="RIBOKINASE"/>
    <property type="match status" value="1"/>
</dbReference>
<keyword evidence="6 9" id="KW-0460">Magnesium</keyword>
<feature type="binding site" evidence="9">
    <location>
        <position position="235"/>
    </location>
    <ligand>
        <name>K(+)</name>
        <dbReference type="ChEBI" id="CHEBI:29103"/>
    </ligand>
</feature>
<comment type="function">
    <text evidence="9">Catalyzes the phosphorylation of ribose at O-5 in a reaction requiring ATP and magnesium. The resulting D-ribose-5-phosphate can then be used either for sythesis of nucleotides, histidine, and tryptophan, or as a component of the pentose phosphate pathway.</text>
</comment>
<feature type="binding site" evidence="9">
    <location>
        <begin position="209"/>
        <end position="214"/>
    </location>
    <ligand>
        <name>ATP</name>
        <dbReference type="ChEBI" id="CHEBI:30616"/>
    </ligand>
</feature>
<feature type="binding site" evidence="9">
    <location>
        <begin position="240"/>
        <end position="241"/>
    </location>
    <ligand>
        <name>ATP</name>
        <dbReference type="ChEBI" id="CHEBI:30616"/>
    </ligand>
</feature>
<dbReference type="SUPFAM" id="SSF53613">
    <property type="entry name" value="Ribokinase-like"/>
    <property type="match status" value="1"/>
</dbReference>
<feature type="binding site" evidence="9">
    <location>
        <position position="274"/>
    </location>
    <ligand>
        <name>K(+)</name>
        <dbReference type="ChEBI" id="CHEBI:29103"/>
    </ligand>
</feature>